<feature type="compositionally biased region" description="Low complexity" evidence="2">
    <location>
        <begin position="31"/>
        <end position="41"/>
    </location>
</feature>
<accession>A0A0K2TYN4</accession>
<evidence type="ECO:0000313" key="3">
    <source>
        <dbReference type="EMBL" id="CDW30812.1"/>
    </source>
</evidence>
<dbReference type="AlphaFoldDB" id="A0A0K2TYN4"/>
<protein>
    <submittedName>
        <fullName evidence="3">Uncharacterized protein</fullName>
    </submittedName>
</protein>
<dbReference type="SUPFAM" id="SSF47473">
    <property type="entry name" value="EF-hand"/>
    <property type="match status" value="1"/>
</dbReference>
<dbReference type="Gene3D" id="1.10.238.10">
    <property type="entry name" value="EF-hand"/>
    <property type="match status" value="1"/>
</dbReference>
<dbReference type="InterPro" id="IPR018247">
    <property type="entry name" value="EF_Hand_1_Ca_BS"/>
</dbReference>
<keyword evidence="1" id="KW-0106">Calcium</keyword>
<dbReference type="OrthoDB" id="6041230at2759"/>
<dbReference type="PROSITE" id="PS00018">
    <property type="entry name" value="EF_HAND_1"/>
    <property type="match status" value="1"/>
</dbReference>
<dbReference type="EMBL" id="HACA01013451">
    <property type="protein sequence ID" value="CDW30812.1"/>
    <property type="molecule type" value="Transcribed_RNA"/>
</dbReference>
<evidence type="ECO:0000256" key="2">
    <source>
        <dbReference type="SAM" id="MobiDB-lite"/>
    </source>
</evidence>
<proteinExistence type="predicted"/>
<sequence>MSKLGNRTKNLLEKWKYSYSVESNESNTSFNGKPNNNNNGGFEVKTTKEDEGKANWTEHIWSAWVHRGFSDDLTEVNTVQPGGDLLSDFQKDKFVYFFQHVLDLNEDHVISSEDFEKLNDRIRHYMDWSINTVQYLVLKEIHATFLENFLNIASNFSKKPDDGFDYWDPFKKIEEPETKTCVSIDEWIDVWGILVGKAKNLADFPMWLQCYPKVLFEIINRSGTGTISKSELQYFYTAFMDVGKLGEEHLDEITNNAFTALTSNGEQALTFHVYKLSFLNFLLGKQPNGPGQYVFGTVVPQKPVVNFPIDYSAMNSTEEDMENFGHEKLQKGTRRSIIV</sequence>
<name>A0A0K2TYN4_LEPSM</name>
<feature type="region of interest" description="Disordered" evidence="2">
    <location>
        <begin position="25"/>
        <end position="48"/>
    </location>
</feature>
<organism evidence="3">
    <name type="scientific">Lepeophtheirus salmonis</name>
    <name type="common">Salmon louse</name>
    <name type="synonym">Caligus salmonis</name>
    <dbReference type="NCBI Taxonomy" id="72036"/>
    <lineage>
        <taxon>Eukaryota</taxon>
        <taxon>Metazoa</taxon>
        <taxon>Ecdysozoa</taxon>
        <taxon>Arthropoda</taxon>
        <taxon>Crustacea</taxon>
        <taxon>Multicrustacea</taxon>
        <taxon>Hexanauplia</taxon>
        <taxon>Copepoda</taxon>
        <taxon>Siphonostomatoida</taxon>
        <taxon>Caligidae</taxon>
        <taxon>Lepeophtheirus</taxon>
    </lineage>
</organism>
<dbReference type="InterPro" id="IPR011992">
    <property type="entry name" value="EF-hand-dom_pair"/>
</dbReference>
<reference evidence="3" key="1">
    <citation type="submission" date="2014-05" db="EMBL/GenBank/DDBJ databases">
        <authorList>
            <person name="Chronopoulou M."/>
        </authorList>
    </citation>
    <scope>NUCLEOTIDE SEQUENCE</scope>
    <source>
        <tissue evidence="3">Whole organism</tissue>
    </source>
</reference>
<evidence type="ECO:0000256" key="1">
    <source>
        <dbReference type="ARBA" id="ARBA00022837"/>
    </source>
</evidence>